<comment type="caution">
    <text evidence="3">The sequence shown here is derived from an EMBL/GenBank/DDBJ whole genome shotgun (WGS) entry which is preliminary data.</text>
</comment>
<sequence>MTVNRLSKTALGCAIVLLVAILAAAGPARADDRNRLSRIHVTPHGGFTRLTFAFEREPTYTLTRLGGNRVRLTFAGTDGARWKRLRAYSDANVSGCTVSRRGGDLLVTVGVKGNPRGVRVLAAPGGAALTLDVGSRLAPSAASPFSQGREGIRVGVEQLVTRFDPPVRSDIPFVPTDRRVLQKMLTPEEVDIILAGEAALYRGEGSEAEAVFAPIVTVSSPVRGLAYYRLGEARVMLQKYGEALRDFRQGEQLQPEFLAQSPGTAFAYADAMVRSGELEQGRRMMGRLIASLADKKFAPVLLVRLADILARQGKEMEALAIYRTVAENFPDNKARWQARMKLADRRLMTVEPATFAGLVNEYLEINRSGDFALREESLFKATLLTALFGEAPDGFALVSEYERKFPRGNYISVARGMREELIVPMVRSLTAAKDFPALIKLAQDNRDYLVRCLNEPDFVRNLVIAFADQGRFSEEAELFSYLAGKEWSAPQAPELYRRVMEAAERTGDIPLLEHAADNFLRRFPDHPWALRYREQAAALDYNRGNLARAAERLAPLLTGKGRPEDVTSYYLLGKSLEGTGNRKDAERAMVLFLSELRQRGGVSELAPDAYYVAATARLDRGDRKGAMELLRAGSASAPEALRDPFLYKMGEIARREGRHDEAAGHFKAVAEKGKDPDWQRMAAQALADMELQKRLAGQVKLSK</sequence>
<accession>A0A831XD75</accession>
<protein>
    <submittedName>
        <fullName evidence="3">Tetratricopeptide repeat protein</fullName>
    </submittedName>
</protein>
<dbReference type="InterPro" id="IPR019734">
    <property type="entry name" value="TPR_rpt"/>
</dbReference>
<keyword evidence="1" id="KW-0802">TPR repeat</keyword>
<evidence type="ECO:0000256" key="1">
    <source>
        <dbReference type="PROSITE-ProRule" id="PRU00339"/>
    </source>
</evidence>
<proteinExistence type="predicted"/>
<dbReference type="PANTHER" id="PTHR37423:SF2">
    <property type="entry name" value="MEMBRANE-BOUND LYTIC MUREIN TRANSGLYCOSYLASE C"/>
    <property type="match status" value="1"/>
</dbReference>
<keyword evidence="2" id="KW-0732">Signal</keyword>
<dbReference type="EMBL" id="DSOV01000007">
    <property type="protein sequence ID" value="HEN41157.1"/>
    <property type="molecule type" value="Genomic_DNA"/>
</dbReference>
<dbReference type="PROSITE" id="PS50005">
    <property type="entry name" value="TPR"/>
    <property type="match status" value="1"/>
</dbReference>
<evidence type="ECO:0000256" key="2">
    <source>
        <dbReference type="SAM" id="SignalP"/>
    </source>
</evidence>
<name>A0A831XD75_GEOME</name>
<dbReference type="InterPro" id="IPR011990">
    <property type="entry name" value="TPR-like_helical_dom_sf"/>
</dbReference>
<gene>
    <name evidence="3" type="ORF">ENQ87_02090</name>
</gene>
<dbReference type="Pfam" id="PF13174">
    <property type="entry name" value="TPR_6"/>
    <property type="match status" value="1"/>
</dbReference>
<feature type="signal peptide" evidence="2">
    <location>
        <begin position="1"/>
        <end position="30"/>
    </location>
</feature>
<reference evidence="3" key="1">
    <citation type="journal article" date="2020" name="mSystems">
        <title>Genome- and Community-Level Interaction Insights into Carbon Utilization and Element Cycling Functions of Hydrothermarchaeota in Hydrothermal Sediment.</title>
        <authorList>
            <person name="Zhou Z."/>
            <person name="Liu Y."/>
            <person name="Xu W."/>
            <person name="Pan J."/>
            <person name="Luo Z.H."/>
            <person name="Li M."/>
        </authorList>
    </citation>
    <scope>NUCLEOTIDE SEQUENCE [LARGE SCALE GENOMIC DNA]</scope>
    <source>
        <strain evidence="3">SpSt-349</strain>
    </source>
</reference>
<feature type="repeat" description="TPR" evidence="1">
    <location>
        <begin position="224"/>
        <end position="257"/>
    </location>
</feature>
<evidence type="ECO:0000313" key="3">
    <source>
        <dbReference type="EMBL" id="HEN41157.1"/>
    </source>
</evidence>
<organism evidence="3">
    <name type="scientific">Geobacter metallireducens</name>
    <dbReference type="NCBI Taxonomy" id="28232"/>
    <lineage>
        <taxon>Bacteria</taxon>
        <taxon>Pseudomonadati</taxon>
        <taxon>Thermodesulfobacteriota</taxon>
        <taxon>Desulfuromonadia</taxon>
        <taxon>Geobacterales</taxon>
        <taxon>Geobacteraceae</taxon>
        <taxon>Geobacter</taxon>
    </lineage>
</organism>
<feature type="chain" id="PRO_5032791029" evidence="2">
    <location>
        <begin position="31"/>
        <end position="703"/>
    </location>
</feature>
<dbReference type="SUPFAM" id="SSF48452">
    <property type="entry name" value="TPR-like"/>
    <property type="match status" value="2"/>
</dbReference>
<dbReference type="AlphaFoldDB" id="A0A831XD75"/>
<dbReference type="Gene3D" id="1.25.40.10">
    <property type="entry name" value="Tetratricopeptide repeat domain"/>
    <property type="match status" value="3"/>
</dbReference>
<dbReference type="SMART" id="SM00028">
    <property type="entry name" value="TPR"/>
    <property type="match status" value="4"/>
</dbReference>
<dbReference type="Pfam" id="PF13432">
    <property type="entry name" value="TPR_16"/>
    <property type="match status" value="1"/>
</dbReference>
<dbReference type="PANTHER" id="PTHR37423">
    <property type="entry name" value="SOLUBLE LYTIC MUREIN TRANSGLYCOSYLASE-RELATED"/>
    <property type="match status" value="1"/>
</dbReference>